<name>A0A645DE85_9ZZZZ</name>
<dbReference type="GO" id="GO:0006629">
    <property type="term" value="P:lipid metabolic process"/>
    <property type="evidence" value="ECO:0007669"/>
    <property type="project" value="InterPro"/>
</dbReference>
<gene>
    <name evidence="2" type="primary">glpQ_19</name>
    <name evidence="2" type="ORF">SDC9_134622</name>
</gene>
<proteinExistence type="predicted"/>
<dbReference type="InterPro" id="IPR017946">
    <property type="entry name" value="PLC-like_Pdiesterase_TIM-brl"/>
</dbReference>
<dbReference type="Pfam" id="PF03009">
    <property type="entry name" value="GDPD"/>
    <property type="match status" value="1"/>
</dbReference>
<feature type="domain" description="GP-PDE" evidence="1">
    <location>
        <begin position="2"/>
        <end position="240"/>
    </location>
</feature>
<reference evidence="2" key="1">
    <citation type="submission" date="2019-08" db="EMBL/GenBank/DDBJ databases">
        <authorList>
            <person name="Kucharzyk K."/>
            <person name="Murdoch R.W."/>
            <person name="Higgins S."/>
            <person name="Loffler F."/>
        </authorList>
    </citation>
    <scope>NUCLEOTIDE SEQUENCE</scope>
</reference>
<dbReference type="EMBL" id="VSSQ01035327">
    <property type="protein sequence ID" value="MPM87525.1"/>
    <property type="molecule type" value="Genomic_DNA"/>
</dbReference>
<accession>A0A645DE85</accession>
<dbReference type="InterPro" id="IPR030395">
    <property type="entry name" value="GP_PDE_dom"/>
</dbReference>
<sequence>MVQLFGHRGAAGEAPENTMEGYEFAYSLGVRCLELDVHLTKDGDLAVIHDETLDRTTDGKGHVGGYTMDELRCFHAGALFAELYPEAGIPSLKDVMEVYASKMSFFQVEIKTDRPFILDMVCRLVTDTLCDFDIAEKTIITSFDPYAIKVVRRISPDQKCGLISMFYKESDIHLARELGCWNTCIPLKTGGSKELVKMAQNFGLEVTGWLGNSLSDIDTLLDWGVDSITTNFPSFALPHLEGLGLVSDKCAGKSASDYK</sequence>
<dbReference type="PROSITE" id="PS50007">
    <property type="entry name" value="PIPLC_X_DOMAIN"/>
    <property type="match status" value="1"/>
</dbReference>
<comment type="caution">
    <text evidence="2">The sequence shown here is derived from an EMBL/GenBank/DDBJ whole genome shotgun (WGS) entry which is preliminary data.</text>
</comment>
<dbReference type="AlphaFoldDB" id="A0A645DE85"/>
<evidence type="ECO:0000313" key="2">
    <source>
        <dbReference type="EMBL" id="MPM87525.1"/>
    </source>
</evidence>
<organism evidence="2">
    <name type="scientific">bioreactor metagenome</name>
    <dbReference type="NCBI Taxonomy" id="1076179"/>
    <lineage>
        <taxon>unclassified sequences</taxon>
        <taxon>metagenomes</taxon>
        <taxon>ecological metagenomes</taxon>
    </lineage>
</organism>
<dbReference type="EC" id="3.1.4.46" evidence="2"/>
<protein>
    <submittedName>
        <fullName evidence="2">Glycerophosphodiester phosphodiesterase</fullName>
        <ecNumber evidence="2">3.1.4.46</ecNumber>
    </submittedName>
</protein>
<dbReference type="GO" id="GO:0008889">
    <property type="term" value="F:glycerophosphodiester phosphodiesterase activity"/>
    <property type="evidence" value="ECO:0007669"/>
    <property type="project" value="UniProtKB-EC"/>
</dbReference>
<dbReference type="PANTHER" id="PTHR46211">
    <property type="entry name" value="GLYCEROPHOSPHORYL DIESTER PHOSPHODIESTERASE"/>
    <property type="match status" value="1"/>
</dbReference>
<dbReference type="PANTHER" id="PTHR46211:SF14">
    <property type="entry name" value="GLYCEROPHOSPHODIESTER PHOSPHODIESTERASE"/>
    <property type="match status" value="1"/>
</dbReference>
<dbReference type="SUPFAM" id="SSF51695">
    <property type="entry name" value="PLC-like phosphodiesterases"/>
    <property type="match status" value="1"/>
</dbReference>
<dbReference type="Gene3D" id="3.20.20.190">
    <property type="entry name" value="Phosphatidylinositol (PI) phosphodiesterase"/>
    <property type="match status" value="1"/>
</dbReference>
<keyword evidence="2" id="KW-0378">Hydrolase</keyword>
<dbReference type="PROSITE" id="PS51704">
    <property type="entry name" value="GP_PDE"/>
    <property type="match status" value="1"/>
</dbReference>
<evidence type="ECO:0000259" key="1">
    <source>
        <dbReference type="PROSITE" id="PS51704"/>
    </source>
</evidence>